<dbReference type="RefSeq" id="WP_184711635.1">
    <property type="nucleotide sequence ID" value="NZ_JACHKZ010000047.1"/>
</dbReference>
<evidence type="ECO:0000313" key="5">
    <source>
        <dbReference type="Proteomes" id="UP000562492"/>
    </source>
</evidence>
<keyword evidence="2" id="KW-0732">Signal</keyword>
<accession>A0ABR6RLF0</accession>
<gene>
    <name evidence="4" type="ORF">HNP33_004107</name>
</gene>
<feature type="region of interest" description="Disordered" evidence="1">
    <location>
        <begin position="48"/>
        <end position="107"/>
    </location>
</feature>
<dbReference type="InterPro" id="IPR025392">
    <property type="entry name" value="DUF4124"/>
</dbReference>
<dbReference type="EMBL" id="JACHKZ010000047">
    <property type="protein sequence ID" value="MBB6579982.1"/>
    <property type="molecule type" value="Genomic_DNA"/>
</dbReference>
<comment type="caution">
    <text evidence="4">The sequence shown here is derived from an EMBL/GenBank/DDBJ whole genome shotgun (WGS) entry which is preliminary data.</text>
</comment>
<proteinExistence type="predicted"/>
<dbReference type="Pfam" id="PF13511">
    <property type="entry name" value="DUF4124"/>
    <property type="match status" value="1"/>
</dbReference>
<name>A0ABR6RLF0_9BURK</name>
<feature type="domain" description="DUF4124" evidence="3">
    <location>
        <begin position="24"/>
        <end position="59"/>
    </location>
</feature>
<keyword evidence="5" id="KW-1185">Reference proteome</keyword>
<protein>
    <submittedName>
        <fullName evidence="4">Lipid-binding transport protein (Tim44 family)</fullName>
    </submittedName>
</protein>
<organism evidence="4 5">
    <name type="scientific">Comamonas odontotermitis</name>
    <dbReference type="NCBI Taxonomy" id="379895"/>
    <lineage>
        <taxon>Bacteria</taxon>
        <taxon>Pseudomonadati</taxon>
        <taxon>Pseudomonadota</taxon>
        <taxon>Betaproteobacteria</taxon>
        <taxon>Burkholderiales</taxon>
        <taxon>Comamonadaceae</taxon>
        <taxon>Comamonas</taxon>
    </lineage>
</organism>
<feature type="signal peptide" evidence="2">
    <location>
        <begin position="1"/>
        <end position="24"/>
    </location>
</feature>
<evidence type="ECO:0000313" key="4">
    <source>
        <dbReference type="EMBL" id="MBB6579982.1"/>
    </source>
</evidence>
<dbReference type="Proteomes" id="UP000562492">
    <property type="component" value="Unassembled WGS sequence"/>
</dbReference>
<reference evidence="4 5" key="1">
    <citation type="submission" date="2020-08" db="EMBL/GenBank/DDBJ databases">
        <title>Functional genomics of gut bacteria from endangered species of beetles.</title>
        <authorList>
            <person name="Carlos-Shanley C."/>
        </authorList>
    </citation>
    <scope>NUCLEOTIDE SEQUENCE [LARGE SCALE GENOMIC DNA]</scope>
    <source>
        <strain evidence="4 5">S00124</strain>
    </source>
</reference>
<evidence type="ECO:0000259" key="3">
    <source>
        <dbReference type="Pfam" id="PF13511"/>
    </source>
</evidence>
<sequence length="137" mass="13935">MSKIAMAVLGLLVSMGGGAGNAWAINKCVDANGRTSFQDEPCAAGQKAQEVVVTPSSRGVNPAEGSKPSAPRSPSASGASGASAPAAQAGTGAERPSDCPSAQEMQRLQVEAESVALPLPIRNQKRQDFEALKQRCG</sequence>
<feature type="compositionally biased region" description="Low complexity" evidence="1">
    <location>
        <begin position="65"/>
        <end position="93"/>
    </location>
</feature>
<evidence type="ECO:0000256" key="2">
    <source>
        <dbReference type="SAM" id="SignalP"/>
    </source>
</evidence>
<feature type="chain" id="PRO_5046028875" evidence="2">
    <location>
        <begin position="25"/>
        <end position="137"/>
    </location>
</feature>
<evidence type="ECO:0000256" key="1">
    <source>
        <dbReference type="SAM" id="MobiDB-lite"/>
    </source>
</evidence>